<feature type="compositionally biased region" description="Low complexity" evidence="1">
    <location>
        <begin position="122"/>
        <end position="131"/>
    </location>
</feature>
<feature type="compositionally biased region" description="Basic and acidic residues" evidence="1">
    <location>
        <begin position="140"/>
        <end position="153"/>
    </location>
</feature>
<feature type="compositionally biased region" description="Polar residues" evidence="1">
    <location>
        <begin position="81"/>
        <end position="95"/>
    </location>
</feature>
<protein>
    <submittedName>
        <fullName evidence="2">Uncharacterized protein</fullName>
    </submittedName>
</protein>
<proteinExistence type="predicted"/>
<reference evidence="2" key="1">
    <citation type="submission" date="2020-06" db="EMBL/GenBank/DDBJ databases">
        <authorList>
            <person name="Li T."/>
            <person name="Hu X."/>
            <person name="Zhang T."/>
            <person name="Song X."/>
            <person name="Zhang H."/>
            <person name="Dai N."/>
            <person name="Sheng W."/>
            <person name="Hou X."/>
            <person name="Wei L."/>
        </authorList>
    </citation>
    <scope>NUCLEOTIDE SEQUENCE</scope>
    <source>
        <strain evidence="2">G02</strain>
        <tissue evidence="2">Leaf</tissue>
    </source>
</reference>
<evidence type="ECO:0000256" key="1">
    <source>
        <dbReference type="SAM" id="MobiDB-lite"/>
    </source>
</evidence>
<sequence length="189" mass="20180">MIEEPPPSVAVGERDASLSSFLELLNEIPYDCQALIDERLLGHFCLSPQVEPLEESGIGADIMFSKYLPDYAARERGAGTPSRSPRGTLASSGSKGQRPMSPPTRITSEGSAKRTRASSLGTPPTCSSKPSATPPPPPLFKDEKGSPPSHPEHLGQLYNRPSSKHNEGRASSLALTLMRGVVTLKIGTF</sequence>
<dbReference type="EMBL" id="JACGWJ010000019">
    <property type="protein sequence ID" value="KAL0345833.1"/>
    <property type="molecule type" value="Genomic_DNA"/>
</dbReference>
<reference evidence="2" key="2">
    <citation type="journal article" date="2024" name="Plant">
        <title>Genomic evolution and insights into agronomic trait innovations of Sesamum species.</title>
        <authorList>
            <person name="Miao H."/>
            <person name="Wang L."/>
            <person name="Qu L."/>
            <person name="Liu H."/>
            <person name="Sun Y."/>
            <person name="Le M."/>
            <person name="Wang Q."/>
            <person name="Wei S."/>
            <person name="Zheng Y."/>
            <person name="Lin W."/>
            <person name="Duan Y."/>
            <person name="Cao H."/>
            <person name="Xiong S."/>
            <person name="Wang X."/>
            <person name="Wei L."/>
            <person name="Li C."/>
            <person name="Ma Q."/>
            <person name="Ju M."/>
            <person name="Zhao R."/>
            <person name="Li G."/>
            <person name="Mu C."/>
            <person name="Tian Q."/>
            <person name="Mei H."/>
            <person name="Zhang T."/>
            <person name="Gao T."/>
            <person name="Zhang H."/>
        </authorList>
    </citation>
    <scope>NUCLEOTIDE SEQUENCE</scope>
    <source>
        <strain evidence="2">G02</strain>
    </source>
</reference>
<accession>A0AAW2NSK4</accession>
<evidence type="ECO:0000313" key="2">
    <source>
        <dbReference type="EMBL" id="KAL0345833.1"/>
    </source>
</evidence>
<organism evidence="2">
    <name type="scientific">Sesamum radiatum</name>
    <name type="common">Black benniseed</name>
    <dbReference type="NCBI Taxonomy" id="300843"/>
    <lineage>
        <taxon>Eukaryota</taxon>
        <taxon>Viridiplantae</taxon>
        <taxon>Streptophyta</taxon>
        <taxon>Embryophyta</taxon>
        <taxon>Tracheophyta</taxon>
        <taxon>Spermatophyta</taxon>
        <taxon>Magnoliopsida</taxon>
        <taxon>eudicotyledons</taxon>
        <taxon>Gunneridae</taxon>
        <taxon>Pentapetalae</taxon>
        <taxon>asterids</taxon>
        <taxon>lamiids</taxon>
        <taxon>Lamiales</taxon>
        <taxon>Pedaliaceae</taxon>
        <taxon>Sesamum</taxon>
    </lineage>
</organism>
<feature type="region of interest" description="Disordered" evidence="1">
    <location>
        <begin position="75"/>
        <end position="172"/>
    </location>
</feature>
<comment type="caution">
    <text evidence="2">The sequence shown here is derived from an EMBL/GenBank/DDBJ whole genome shotgun (WGS) entry which is preliminary data.</text>
</comment>
<name>A0AAW2NSK4_SESRA</name>
<dbReference type="AlphaFoldDB" id="A0AAW2NSK4"/>
<gene>
    <name evidence="2" type="ORF">Sradi_4414600</name>
</gene>